<dbReference type="PROSITE" id="PS50011">
    <property type="entry name" value="PROTEIN_KINASE_DOM"/>
    <property type="match status" value="1"/>
</dbReference>
<reference evidence="4 5" key="1">
    <citation type="submission" date="2020-07" db="EMBL/GenBank/DDBJ databases">
        <title>Sequencing the genomes of 1000 actinobacteria strains.</title>
        <authorList>
            <person name="Klenk H.-P."/>
        </authorList>
    </citation>
    <scope>NUCLEOTIDE SEQUENCE [LARGE SCALE GENOMIC DNA]</scope>
    <source>
        <strain evidence="4 5">DSM 15131</strain>
    </source>
</reference>
<keyword evidence="2" id="KW-0472">Membrane</keyword>
<dbReference type="Proteomes" id="UP000562045">
    <property type="component" value="Unassembled WGS sequence"/>
</dbReference>
<evidence type="ECO:0000313" key="5">
    <source>
        <dbReference type="Proteomes" id="UP000562045"/>
    </source>
</evidence>
<feature type="region of interest" description="Disordered" evidence="1">
    <location>
        <begin position="198"/>
        <end position="236"/>
    </location>
</feature>
<dbReference type="GO" id="GO:0004672">
    <property type="term" value="F:protein kinase activity"/>
    <property type="evidence" value="ECO:0007669"/>
    <property type="project" value="InterPro"/>
</dbReference>
<dbReference type="InterPro" id="IPR000719">
    <property type="entry name" value="Prot_kinase_dom"/>
</dbReference>
<dbReference type="GO" id="GO:0005524">
    <property type="term" value="F:ATP binding"/>
    <property type="evidence" value="ECO:0007669"/>
    <property type="project" value="InterPro"/>
</dbReference>
<evidence type="ECO:0000256" key="2">
    <source>
        <dbReference type="SAM" id="Phobius"/>
    </source>
</evidence>
<organism evidence="4 5">
    <name type="scientific">Nocardioides aromaticivorans</name>
    <dbReference type="NCBI Taxonomy" id="200618"/>
    <lineage>
        <taxon>Bacteria</taxon>
        <taxon>Bacillati</taxon>
        <taxon>Actinomycetota</taxon>
        <taxon>Actinomycetes</taxon>
        <taxon>Propionibacteriales</taxon>
        <taxon>Nocardioidaceae</taxon>
        <taxon>Nocardioides</taxon>
    </lineage>
</organism>
<dbReference type="InterPro" id="IPR011009">
    <property type="entry name" value="Kinase-like_dom_sf"/>
</dbReference>
<keyword evidence="2" id="KW-0812">Transmembrane</keyword>
<dbReference type="AlphaFoldDB" id="A0A7Y9ZEP8"/>
<feature type="compositionally biased region" description="Basic and acidic residues" evidence="1">
    <location>
        <begin position="214"/>
        <end position="225"/>
    </location>
</feature>
<feature type="domain" description="Protein kinase" evidence="3">
    <location>
        <begin position="1"/>
        <end position="152"/>
    </location>
</feature>
<comment type="caution">
    <text evidence="4">The sequence shown here is derived from an EMBL/GenBank/DDBJ whole genome shotgun (WGS) entry which is preliminary data.</text>
</comment>
<dbReference type="SUPFAM" id="SSF56112">
    <property type="entry name" value="Protein kinase-like (PK-like)"/>
    <property type="match status" value="1"/>
</dbReference>
<protein>
    <recommendedName>
        <fullName evidence="3">Protein kinase domain-containing protein</fullName>
    </recommendedName>
</protein>
<dbReference type="Gene3D" id="1.10.510.10">
    <property type="entry name" value="Transferase(Phosphotransferase) domain 1"/>
    <property type="match status" value="1"/>
</dbReference>
<evidence type="ECO:0000256" key="1">
    <source>
        <dbReference type="SAM" id="MobiDB-lite"/>
    </source>
</evidence>
<name>A0A7Y9ZEP8_9ACTN</name>
<evidence type="ECO:0000259" key="3">
    <source>
        <dbReference type="PROSITE" id="PS50011"/>
    </source>
</evidence>
<proteinExistence type="predicted"/>
<feature type="transmembrane region" description="Helical" evidence="2">
    <location>
        <begin position="172"/>
        <end position="194"/>
    </location>
</feature>
<accession>A0A7Y9ZEP8</accession>
<keyword evidence="2" id="KW-1133">Transmembrane helix</keyword>
<evidence type="ECO:0000313" key="4">
    <source>
        <dbReference type="EMBL" id="NYI43158.1"/>
    </source>
</evidence>
<gene>
    <name evidence="4" type="ORF">BJ993_000238</name>
</gene>
<dbReference type="RefSeq" id="WP_179647441.1">
    <property type="nucleotide sequence ID" value="NZ_JACBZM010000001.1"/>
</dbReference>
<dbReference type="EMBL" id="JACBZM010000001">
    <property type="protein sequence ID" value="NYI43158.1"/>
    <property type="molecule type" value="Genomic_DNA"/>
</dbReference>
<sequence length="334" mass="35318">MSEYDARLADRVRTRGVLGPDDAARLLLPVADALAALHATGAAHGALSPTAVRIEGEGRAVLVDRAVVAPDPSYTAPDPSAGLRAHPAPDDVWAFAALLRFVTTGTSPHAGQLPTAGTNGFRDIGWLAPITELALLADPRERPSMAEVAAYLRARVGGPAPSDGRRRPSGPLLAIGGAAVIVGLALVGAALLFLGPDDEPAGRRPAASSTGPDRSGDAGDGRQEEPAPSETADAVSARELEEFARDYVELASRDPEQGFRLLTRSYQQQSPRYREVWSAIDDPRILAITPDPLAMSVSYTYRYSLPGGRTRTEDITLRLVRRGERLLIAGASAR</sequence>